<comment type="caution">
    <text evidence="8">The sequence shown here is derived from an EMBL/GenBank/DDBJ whole genome shotgun (WGS) entry which is preliminary data.</text>
</comment>
<dbReference type="Proteomes" id="UP000239480">
    <property type="component" value="Unassembled WGS sequence"/>
</dbReference>
<sequence length="514" mass="56160">MLWSLVKILLFVAVVVGLTVGAGYVMETGPSVVVSVGSVELNLGPLQAVLLALAALVAIWLVFKIVSLLVAFLRFLLGDETALSRYFDRNRERRGYKALTESLMALAAGEGRQAMNQAAKAEKYLGNPTITNVITAQAAESMGDRKKAEESYKKLLKDDRARFVGIRGIMKQKLSEGDTDTALLLAEKAFALKPKHEEVQDTLLKLQAEHHDWTGARKTLGTKLRTGTLPRDVHRRRDAVLALSEAKDVLDAGKSIDAREAAIEANKLSPDLVPASIMAARGYIEKGKPRYAARVLKKTWDVTPHPELAMAFAEIEPNEDPKARLKRFGDLTKINPDHPETRMLLAELNIAAEDFPEARRALGDLPNSDPTARSLSIMAAIERGEGADDAVVRGWLTRAVTAPRGPQWVCDNCQKTEPTWQPVCSHCGGFDTLAWKELPKSELSLPTGSEMLPLIVGEKAKAPEPEMEPEAETKTEAETDVPEPHEPAPVDAVQPQATAEAAEVVEAQAEEIRK</sequence>
<keyword evidence="3 6" id="KW-1133">Transmembrane helix</keyword>
<feature type="domain" description="HemY N-terminal" evidence="7">
    <location>
        <begin position="32"/>
        <end position="143"/>
    </location>
</feature>
<proteinExistence type="predicted"/>
<dbReference type="Pfam" id="PF07219">
    <property type="entry name" value="HemY_N"/>
    <property type="match status" value="1"/>
</dbReference>
<dbReference type="SUPFAM" id="SSF48452">
    <property type="entry name" value="TPR-like"/>
    <property type="match status" value="1"/>
</dbReference>
<evidence type="ECO:0000256" key="6">
    <source>
        <dbReference type="SAM" id="Phobius"/>
    </source>
</evidence>
<evidence type="ECO:0000256" key="5">
    <source>
        <dbReference type="SAM" id="MobiDB-lite"/>
    </source>
</evidence>
<evidence type="ECO:0000313" key="9">
    <source>
        <dbReference type="Proteomes" id="UP000239480"/>
    </source>
</evidence>
<dbReference type="InterPro" id="IPR011990">
    <property type="entry name" value="TPR-like_helical_dom_sf"/>
</dbReference>
<dbReference type="PIRSF" id="PIRSF031802">
    <property type="entry name" value="UCP031802"/>
    <property type="match status" value="1"/>
</dbReference>
<keyword evidence="9" id="KW-1185">Reference proteome</keyword>
<protein>
    <submittedName>
        <fullName evidence="8">HemY protein</fullName>
    </submittedName>
</protein>
<gene>
    <name evidence="8" type="ORF">CLV78_112113</name>
</gene>
<dbReference type="RefSeq" id="WP_106207595.1">
    <property type="nucleotide sequence ID" value="NZ_PVTD01000012.1"/>
</dbReference>
<evidence type="ECO:0000256" key="1">
    <source>
        <dbReference type="ARBA" id="ARBA00004370"/>
    </source>
</evidence>
<dbReference type="InterPro" id="IPR016982">
    <property type="entry name" value="Mms48"/>
</dbReference>
<evidence type="ECO:0000256" key="4">
    <source>
        <dbReference type="ARBA" id="ARBA00023136"/>
    </source>
</evidence>
<reference evidence="8 9" key="1">
    <citation type="submission" date="2018-03" db="EMBL/GenBank/DDBJ databases">
        <title>Genomic Encyclopedia of Archaeal and Bacterial Type Strains, Phase II (KMG-II): from individual species to whole genera.</title>
        <authorList>
            <person name="Goeker M."/>
        </authorList>
    </citation>
    <scope>NUCLEOTIDE SEQUENCE [LARGE SCALE GENOMIC DNA]</scope>
    <source>
        <strain evidence="8 9">DSM 29328</strain>
    </source>
</reference>
<comment type="subcellular location">
    <subcellularLocation>
        <location evidence="1">Membrane</location>
    </subcellularLocation>
</comment>
<dbReference type="GO" id="GO:0016020">
    <property type="term" value="C:membrane"/>
    <property type="evidence" value="ECO:0007669"/>
    <property type="project" value="UniProtKB-SubCell"/>
</dbReference>
<evidence type="ECO:0000256" key="3">
    <source>
        <dbReference type="ARBA" id="ARBA00022989"/>
    </source>
</evidence>
<feature type="compositionally biased region" description="Basic and acidic residues" evidence="5">
    <location>
        <begin position="471"/>
        <end position="488"/>
    </location>
</feature>
<dbReference type="InterPro" id="IPR010817">
    <property type="entry name" value="HemY_N"/>
</dbReference>
<evidence type="ECO:0000313" key="8">
    <source>
        <dbReference type="EMBL" id="PRY20739.1"/>
    </source>
</evidence>
<feature type="transmembrane region" description="Helical" evidence="6">
    <location>
        <begin position="46"/>
        <end position="77"/>
    </location>
</feature>
<name>A0A2T0RHW3_9RHOB</name>
<accession>A0A2T0RHW3</accession>
<feature type="compositionally biased region" description="Low complexity" evidence="5">
    <location>
        <begin position="492"/>
        <end position="507"/>
    </location>
</feature>
<organism evidence="8 9">
    <name type="scientific">Aliiruegeria haliotis</name>
    <dbReference type="NCBI Taxonomy" id="1280846"/>
    <lineage>
        <taxon>Bacteria</taxon>
        <taxon>Pseudomonadati</taxon>
        <taxon>Pseudomonadota</taxon>
        <taxon>Alphaproteobacteria</taxon>
        <taxon>Rhodobacterales</taxon>
        <taxon>Roseobacteraceae</taxon>
        <taxon>Aliiruegeria</taxon>
    </lineage>
</organism>
<keyword evidence="2 6" id="KW-0812">Transmembrane</keyword>
<evidence type="ECO:0000259" key="7">
    <source>
        <dbReference type="Pfam" id="PF07219"/>
    </source>
</evidence>
<dbReference type="OrthoDB" id="9798343at2"/>
<dbReference type="Pfam" id="PF14559">
    <property type="entry name" value="TPR_19"/>
    <property type="match status" value="1"/>
</dbReference>
<dbReference type="Gene3D" id="1.25.40.10">
    <property type="entry name" value="Tetratricopeptide repeat domain"/>
    <property type="match status" value="1"/>
</dbReference>
<feature type="region of interest" description="Disordered" evidence="5">
    <location>
        <begin position="461"/>
        <end position="514"/>
    </location>
</feature>
<keyword evidence="4 6" id="KW-0472">Membrane</keyword>
<dbReference type="EMBL" id="PVTD01000012">
    <property type="protein sequence ID" value="PRY20739.1"/>
    <property type="molecule type" value="Genomic_DNA"/>
</dbReference>
<dbReference type="AlphaFoldDB" id="A0A2T0RHW3"/>
<evidence type="ECO:0000256" key="2">
    <source>
        <dbReference type="ARBA" id="ARBA00022692"/>
    </source>
</evidence>